<protein>
    <submittedName>
        <fullName evidence="9">Tyrosine recombinase XerD</fullName>
    </submittedName>
</protein>
<proteinExistence type="inferred from homology"/>
<keyword evidence="4 6" id="KW-0238">DNA-binding</keyword>
<name>A0A6N2RPE0_9FIRM</name>
<sequence>MKKIKDPALFEKIRKFLTEDMPVLRKKSPNTVEAYRYTLNIYLVFLCEKHSKSLYNITVKDFSQKNILFFLDWLIEERGNKASTANLRLRHIKRFCRFLMDENILMISELSAIQKIAEIPNASEDTIKFLTIQETKLILSQPDTSKAIGIRDSLFMYLLYDSGCRIQEILSLKLKDFFVQNGTAELHIIGKGNKFRITPISEELIPKFERYCRHYHKSSTYDDYLFYTKRRGVCSQMSCDTAQTFIKKYGIMAQKFNSAIPHVHPHLFRHTRAMHLYMAGMPLELVSQWLGHSQLETSLIYARATTDMKRKAVDKISAKENSVFKSDEKFKYADNEDVIRQLYGLM</sequence>
<dbReference type="GO" id="GO:0006310">
    <property type="term" value="P:DNA recombination"/>
    <property type="evidence" value="ECO:0007669"/>
    <property type="project" value="UniProtKB-KW"/>
</dbReference>
<dbReference type="InterPro" id="IPR013762">
    <property type="entry name" value="Integrase-like_cat_sf"/>
</dbReference>
<keyword evidence="5" id="KW-0233">DNA recombination</keyword>
<feature type="domain" description="Core-binding (CB)" evidence="8">
    <location>
        <begin position="7"/>
        <end position="100"/>
    </location>
</feature>
<dbReference type="AlphaFoldDB" id="A0A6N2RPE0"/>
<dbReference type="GO" id="GO:0015074">
    <property type="term" value="P:DNA integration"/>
    <property type="evidence" value="ECO:0007669"/>
    <property type="project" value="UniProtKB-KW"/>
</dbReference>
<dbReference type="PROSITE" id="PS51898">
    <property type="entry name" value="TYR_RECOMBINASE"/>
    <property type="match status" value="1"/>
</dbReference>
<reference evidence="9" key="1">
    <citation type="submission" date="2019-11" db="EMBL/GenBank/DDBJ databases">
        <authorList>
            <person name="Feng L."/>
        </authorList>
    </citation>
    <scope>NUCLEOTIDE SEQUENCE</scope>
    <source>
        <strain evidence="9">AundefinedLFYP135</strain>
    </source>
</reference>
<evidence type="ECO:0000256" key="5">
    <source>
        <dbReference type="ARBA" id="ARBA00023172"/>
    </source>
</evidence>
<accession>A0A6N2RPE0</accession>
<comment type="function">
    <text evidence="1">Site-specific tyrosine recombinase, which acts by catalyzing the cutting and rejoining of the recombining DNA molecules.</text>
</comment>
<evidence type="ECO:0000256" key="2">
    <source>
        <dbReference type="ARBA" id="ARBA00008857"/>
    </source>
</evidence>
<dbReference type="InterPro" id="IPR044068">
    <property type="entry name" value="CB"/>
</dbReference>
<comment type="similarity">
    <text evidence="2">Belongs to the 'phage' integrase family.</text>
</comment>
<dbReference type="Pfam" id="PF00589">
    <property type="entry name" value="Phage_integrase"/>
    <property type="match status" value="1"/>
</dbReference>
<evidence type="ECO:0000313" key="9">
    <source>
        <dbReference type="EMBL" id="VYS82179.1"/>
    </source>
</evidence>
<dbReference type="PANTHER" id="PTHR30349:SF81">
    <property type="entry name" value="TYROSINE RECOMBINASE XERC"/>
    <property type="match status" value="1"/>
</dbReference>
<dbReference type="SUPFAM" id="SSF56349">
    <property type="entry name" value="DNA breaking-rejoining enzymes"/>
    <property type="match status" value="1"/>
</dbReference>
<dbReference type="InterPro" id="IPR050090">
    <property type="entry name" value="Tyrosine_recombinase_XerCD"/>
</dbReference>
<dbReference type="Pfam" id="PF02899">
    <property type="entry name" value="Phage_int_SAM_1"/>
    <property type="match status" value="1"/>
</dbReference>
<dbReference type="InterPro" id="IPR011010">
    <property type="entry name" value="DNA_brk_join_enz"/>
</dbReference>
<dbReference type="PROSITE" id="PS51900">
    <property type="entry name" value="CB"/>
    <property type="match status" value="1"/>
</dbReference>
<dbReference type="Gene3D" id="1.10.150.130">
    <property type="match status" value="1"/>
</dbReference>
<evidence type="ECO:0000256" key="1">
    <source>
        <dbReference type="ARBA" id="ARBA00003283"/>
    </source>
</evidence>
<feature type="domain" description="Tyr recombinase" evidence="7">
    <location>
        <begin position="125"/>
        <end position="314"/>
    </location>
</feature>
<evidence type="ECO:0000256" key="6">
    <source>
        <dbReference type="PROSITE-ProRule" id="PRU01248"/>
    </source>
</evidence>
<evidence type="ECO:0000256" key="3">
    <source>
        <dbReference type="ARBA" id="ARBA00022908"/>
    </source>
</evidence>
<dbReference type="InterPro" id="IPR004107">
    <property type="entry name" value="Integrase_SAM-like_N"/>
</dbReference>
<organism evidence="9">
    <name type="scientific">uncultured Anaerotruncus sp</name>
    <dbReference type="NCBI Taxonomy" id="905011"/>
    <lineage>
        <taxon>Bacteria</taxon>
        <taxon>Bacillati</taxon>
        <taxon>Bacillota</taxon>
        <taxon>Clostridia</taxon>
        <taxon>Eubacteriales</taxon>
        <taxon>Oscillospiraceae</taxon>
        <taxon>Anaerotruncus</taxon>
        <taxon>environmental samples</taxon>
    </lineage>
</organism>
<evidence type="ECO:0000259" key="8">
    <source>
        <dbReference type="PROSITE" id="PS51900"/>
    </source>
</evidence>
<evidence type="ECO:0000259" key="7">
    <source>
        <dbReference type="PROSITE" id="PS51898"/>
    </source>
</evidence>
<gene>
    <name evidence="9" type="primary">xerD_3</name>
    <name evidence="9" type="ORF">AULFYP135_00510</name>
</gene>
<dbReference type="PANTHER" id="PTHR30349">
    <property type="entry name" value="PHAGE INTEGRASE-RELATED"/>
    <property type="match status" value="1"/>
</dbReference>
<dbReference type="Gene3D" id="1.10.443.10">
    <property type="entry name" value="Intergrase catalytic core"/>
    <property type="match status" value="1"/>
</dbReference>
<dbReference type="GO" id="GO:0003677">
    <property type="term" value="F:DNA binding"/>
    <property type="evidence" value="ECO:0007669"/>
    <property type="project" value="UniProtKB-UniRule"/>
</dbReference>
<evidence type="ECO:0000256" key="4">
    <source>
        <dbReference type="ARBA" id="ARBA00023125"/>
    </source>
</evidence>
<dbReference type="EMBL" id="CACRSL010000003">
    <property type="protein sequence ID" value="VYS82179.1"/>
    <property type="molecule type" value="Genomic_DNA"/>
</dbReference>
<keyword evidence="3" id="KW-0229">DNA integration</keyword>
<dbReference type="InterPro" id="IPR010998">
    <property type="entry name" value="Integrase_recombinase_N"/>
</dbReference>
<dbReference type="InterPro" id="IPR002104">
    <property type="entry name" value="Integrase_catalytic"/>
</dbReference>